<gene>
    <name evidence="3" type="primary">rlpA</name>
    <name evidence="7" type="ORF">HNP49_000174</name>
</gene>
<feature type="domain" description="RlpA-like protein double-psi beta-barrel" evidence="6">
    <location>
        <begin position="73"/>
        <end position="160"/>
    </location>
</feature>
<comment type="function">
    <text evidence="3">Lytic transglycosylase with a strong preference for naked glycan strands that lack stem peptides.</text>
</comment>
<dbReference type="SUPFAM" id="SSF50685">
    <property type="entry name" value="Barwin-like endoglucanases"/>
    <property type="match status" value="1"/>
</dbReference>
<dbReference type="GO" id="GO:0005886">
    <property type="term" value="C:plasma membrane"/>
    <property type="evidence" value="ECO:0007669"/>
    <property type="project" value="UniProtKB-SubCell"/>
</dbReference>
<evidence type="ECO:0000256" key="4">
    <source>
        <dbReference type="RuleBase" id="RU003495"/>
    </source>
</evidence>
<keyword evidence="3" id="KW-1003">Cell membrane</keyword>
<dbReference type="InterPro" id="IPR036908">
    <property type="entry name" value="RlpA-like_sf"/>
</dbReference>
<evidence type="ECO:0000256" key="5">
    <source>
        <dbReference type="SAM" id="MobiDB-lite"/>
    </source>
</evidence>
<dbReference type="Proteomes" id="UP000557193">
    <property type="component" value="Unassembled WGS sequence"/>
</dbReference>
<dbReference type="PANTHER" id="PTHR34183:SF8">
    <property type="entry name" value="ENDOLYTIC PEPTIDOGLYCAN TRANSGLYCOSYLASE RLPA-RELATED"/>
    <property type="match status" value="1"/>
</dbReference>
<evidence type="ECO:0000313" key="8">
    <source>
        <dbReference type="Proteomes" id="UP000557193"/>
    </source>
</evidence>
<comment type="subcellular location">
    <subcellularLocation>
        <location evidence="3">Cell membrane</location>
        <topology evidence="3">Lipid-anchor</topology>
    </subcellularLocation>
</comment>
<dbReference type="InterPro" id="IPR034718">
    <property type="entry name" value="RlpA"/>
</dbReference>
<feature type="region of interest" description="Disordered" evidence="5">
    <location>
        <begin position="39"/>
        <end position="68"/>
    </location>
</feature>
<keyword evidence="3" id="KW-0564">Palmitate</keyword>
<keyword evidence="3" id="KW-0472">Membrane</keyword>
<dbReference type="Pfam" id="PF03330">
    <property type="entry name" value="DPBB_1"/>
    <property type="match status" value="1"/>
</dbReference>
<evidence type="ECO:0000313" key="7">
    <source>
        <dbReference type="EMBL" id="MBB6340024.1"/>
    </source>
</evidence>
<keyword evidence="2 3" id="KW-0961">Cell wall biogenesis/degradation</keyword>
<evidence type="ECO:0000256" key="1">
    <source>
        <dbReference type="ARBA" id="ARBA00023239"/>
    </source>
</evidence>
<evidence type="ECO:0000256" key="3">
    <source>
        <dbReference type="HAMAP-Rule" id="MF_02071"/>
    </source>
</evidence>
<dbReference type="NCBIfam" id="TIGR00413">
    <property type="entry name" value="rlpA"/>
    <property type="match status" value="1"/>
</dbReference>
<dbReference type="GO" id="GO:0008932">
    <property type="term" value="F:lytic endotransglycosylase activity"/>
    <property type="evidence" value="ECO:0007669"/>
    <property type="project" value="UniProtKB-UniRule"/>
</dbReference>
<dbReference type="HAMAP" id="MF_02071">
    <property type="entry name" value="RlpA"/>
    <property type="match status" value="1"/>
</dbReference>
<dbReference type="EMBL" id="JACHLL010000001">
    <property type="protein sequence ID" value="MBB6340024.1"/>
    <property type="molecule type" value="Genomic_DNA"/>
</dbReference>
<dbReference type="EC" id="4.2.2.-" evidence="3"/>
<dbReference type="PROSITE" id="PS51257">
    <property type="entry name" value="PROKAR_LIPOPROTEIN"/>
    <property type="match status" value="1"/>
</dbReference>
<keyword evidence="8" id="KW-1185">Reference proteome</keyword>
<dbReference type="InterPro" id="IPR009009">
    <property type="entry name" value="RlpA-like_DPBB"/>
</dbReference>
<comment type="similarity">
    <text evidence="3 4">Belongs to the RlpA family.</text>
</comment>
<sequence length="166" mass="17849">MPTRSPLTRDNTRHRMTSGLRQGALAALLAVLAGCVTQPPASPPPTKPIQASRPVVKAPPPATPKPHLRIIGQGKASYYASRLHGRRTASGERLNNTDLTGAHRELPFGSRVRVTNLANQRSVVVRINDRGPHGGGRIIDVSRKAAEQLGMLRSGTARVQLTLEQP</sequence>
<proteinExistence type="inferred from homology"/>
<evidence type="ECO:0000256" key="2">
    <source>
        <dbReference type="ARBA" id="ARBA00023316"/>
    </source>
</evidence>
<dbReference type="GO" id="GO:0071555">
    <property type="term" value="P:cell wall organization"/>
    <property type="evidence" value="ECO:0007669"/>
    <property type="project" value="UniProtKB-KW"/>
</dbReference>
<evidence type="ECO:0000259" key="6">
    <source>
        <dbReference type="Pfam" id="PF03330"/>
    </source>
</evidence>
<reference evidence="7 8" key="1">
    <citation type="submission" date="2020-08" db="EMBL/GenBank/DDBJ databases">
        <title>Functional genomics of gut bacteria from endangered species of beetles.</title>
        <authorList>
            <person name="Carlos-Shanley C."/>
        </authorList>
    </citation>
    <scope>NUCLEOTIDE SEQUENCE [LARGE SCALE GENOMIC DNA]</scope>
    <source>
        <strain evidence="7 8">S00202</strain>
    </source>
</reference>
<accession>A0A7X0ESJ1</accession>
<dbReference type="Gene3D" id="2.40.40.10">
    <property type="entry name" value="RlpA-like domain"/>
    <property type="match status" value="1"/>
</dbReference>
<protein>
    <recommendedName>
        <fullName evidence="3">Endolytic peptidoglycan transglycosylase RlpA</fullName>
        <ecNumber evidence="3">4.2.2.-</ecNumber>
    </recommendedName>
</protein>
<organism evidence="7 8">
    <name type="scientific">Pseudomonas fluvialis</name>
    <dbReference type="NCBI Taxonomy" id="1793966"/>
    <lineage>
        <taxon>Bacteria</taxon>
        <taxon>Pseudomonadati</taxon>
        <taxon>Pseudomonadota</taxon>
        <taxon>Gammaproteobacteria</taxon>
        <taxon>Pseudomonadales</taxon>
        <taxon>Pseudomonadaceae</taxon>
        <taxon>Pseudomonas</taxon>
    </lineage>
</organism>
<dbReference type="AlphaFoldDB" id="A0A7X0ESJ1"/>
<dbReference type="GO" id="GO:0000270">
    <property type="term" value="P:peptidoglycan metabolic process"/>
    <property type="evidence" value="ECO:0007669"/>
    <property type="project" value="UniProtKB-UniRule"/>
</dbReference>
<dbReference type="PANTHER" id="PTHR34183">
    <property type="entry name" value="ENDOLYTIC PEPTIDOGLYCAN TRANSGLYCOSYLASE RLPA"/>
    <property type="match status" value="1"/>
</dbReference>
<keyword evidence="3 7" id="KW-0449">Lipoprotein</keyword>
<name>A0A7X0ESJ1_9PSED</name>
<keyword evidence="1 3" id="KW-0456">Lyase</keyword>
<dbReference type="CDD" id="cd22268">
    <property type="entry name" value="DPBB_RlpA-like"/>
    <property type="match status" value="1"/>
</dbReference>
<comment type="caution">
    <text evidence="7">The sequence shown here is derived from an EMBL/GenBank/DDBJ whole genome shotgun (WGS) entry which is preliminary data.</text>
</comment>
<dbReference type="InterPro" id="IPR012997">
    <property type="entry name" value="RplA"/>
</dbReference>